<accession>A0A072PJH1</accession>
<evidence type="ECO:0000313" key="7">
    <source>
        <dbReference type="Proteomes" id="UP000027920"/>
    </source>
</evidence>
<evidence type="ECO:0000256" key="5">
    <source>
        <dbReference type="SAM" id="Phobius"/>
    </source>
</evidence>
<name>A0A072PJH1_9EURO</name>
<dbReference type="VEuPathDB" id="FungiDB:A1O9_04302"/>
<dbReference type="STRING" id="1182545.A0A072PJH1"/>
<comment type="subcellular location">
    <subcellularLocation>
        <location evidence="1">Mitochondrion inner membrane</location>
    </subcellularLocation>
</comment>
<dbReference type="Proteomes" id="UP000027920">
    <property type="component" value="Unassembled WGS sequence"/>
</dbReference>
<feature type="transmembrane region" description="Helical" evidence="5">
    <location>
        <begin position="143"/>
        <end position="164"/>
    </location>
</feature>
<comment type="caution">
    <text evidence="6">The sequence shown here is derived from an EMBL/GenBank/DDBJ whole genome shotgun (WGS) entry which is preliminary data.</text>
</comment>
<sequence>MDARRLMNCNTAPIIPLGLGGKEIDQEISIPLVPNLTELSRVGLGTKLFCAASSGPHLQLLFTGPIHHKLRVDLASSNLYSVDEMVTPTAARMMQATRARMFRPTATQQWGFVFRENRVPYYQRLFQNGDGKRQWWKTSRSGYFLYPYYVMLYGSVSLSFYGMLRMLFGHKTMW</sequence>
<keyword evidence="3" id="KW-0496">Mitochondrion</keyword>
<dbReference type="RefSeq" id="XP_013262048.1">
    <property type="nucleotide sequence ID" value="XM_013406594.1"/>
</dbReference>
<evidence type="ECO:0000313" key="6">
    <source>
        <dbReference type="EMBL" id="KEF59458.1"/>
    </source>
</evidence>
<keyword evidence="4 5" id="KW-0472">Membrane</keyword>
<dbReference type="EMBL" id="AMGV01000003">
    <property type="protein sequence ID" value="KEF59458.1"/>
    <property type="molecule type" value="Genomic_DNA"/>
</dbReference>
<keyword evidence="2" id="KW-0999">Mitochondrion inner membrane</keyword>
<reference evidence="6 7" key="1">
    <citation type="submission" date="2013-03" db="EMBL/GenBank/DDBJ databases">
        <title>The Genome Sequence of Exophiala aquamarina CBS 119918.</title>
        <authorList>
            <consortium name="The Broad Institute Genomics Platform"/>
            <person name="Cuomo C."/>
            <person name="de Hoog S."/>
            <person name="Gorbushina A."/>
            <person name="Walker B."/>
            <person name="Young S.K."/>
            <person name="Zeng Q."/>
            <person name="Gargeya S."/>
            <person name="Fitzgerald M."/>
            <person name="Haas B."/>
            <person name="Abouelleil A."/>
            <person name="Allen A.W."/>
            <person name="Alvarado L."/>
            <person name="Arachchi H.M."/>
            <person name="Berlin A.M."/>
            <person name="Chapman S.B."/>
            <person name="Gainer-Dewar J."/>
            <person name="Goldberg J."/>
            <person name="Griggs A."/>
            <person name="Gujja S."/>
            <person name="Hansen M."/>
            <person name="Howarth C."/>
            <person name="Imamovic A."/>
            <person name="Ireland A."/>
            <person name="Larimer J."/>
            <person name="McCowan C."/>
            <person name="Murphy C."/>
            <person name="Pearson M."/>
            <person name="Poon T.W."/>
            <person name="Priest M."/>
            <person name="Roberts A."/>
            <person name="Saif S."/>
            <person name="Shea T."/>
            <person name="Sisk P."/>
            <person name="Sykes S."/>
            <person name="Wortman J."/>
            <person name="Nusbaum C."/>
            <person name="Birren B."/>
        </authorList>
    </citation>
    <scope>NUCLEOTIDE SEQUENCE [LARGE SCALE GENOMIC DNA]</scope>
    <source>
        <strain evidence="6 7">CBS 119918</strain>
    </source>
</reference>
<dbReference type="InterPro" id="IPR039297">
    <property type="entry name" value="COX7a"/>
</dbReference>
<dbReference type="GeneID" id="25279235"/>
<dbReference type="Pfam" id="PF02238">
    <property type="entry name" value="COX7a"/>
    <property type="match status" value="1"/>
</dbReference>
<keyword evidence="7" id="KW-1185">Reference proteome</keyword>
<dbReference type="HOGENOM" id="CLU_1540050_0_0_1"/>
<dbReference type="OrthoDB" id="5511599at2759"/>
<proteinExistence type="predicted"/>
<organism evidence="6 7">
    <name type="scientific">Exophiala aquamarina CBS 119918</name>
    <dbReference type="NCBI Taxonomy" id="1182545"/>
    <lineage>
        <taxon>Eukaryota</taxon>
        <taxon>Fungi</taxon>
        <taxon>Dikarya</taxon>
        <taxon>Ascomycota</taxon>
        <taxon>Pezizomycotina</taxon>
        <taxon>Eurotiomycetes</taxon>
        <taxon>Chaetothyriomycetidae</taxon>
        <taxon>Chaetothyriales</taxon>
        <taxon>Herpotrichiellaceae</taxon>
        <taxon>Exophiala</taxon>
    </lineage>
</organism>
<gene>
    <name evidence="6" type="ORF">A1O9_04302</name>
</gene>
<evidence type="ECO:0000256" key="1">
    <source>
        <dbReference type="ARBA" id="ARBA00004273"/>
    </source>
</evidence>
<protein>
    <submittedName>
        <fullName evidence="6">Uncharacterized protein</fullName>
    </submittedName>
</protein>
<evidence type="ECO:0000256" key="3">
    <source>
        <dbReference type="ARBA" id="ARBA00023128"/>
    </source>
</evidence>
<keyword evidence="5" id="KW-0812">Transmembrane</keyword>
<keyword evidence="5" id="KW-1133">Transmembrane helix</keyword>
<evidence type="ECO:0000256" key="2">
    <source>
        <dbReference type="ARBA" id="ARBA00022792"/>
    </source>
</evidence>
<dbReference type="AlphaFoldDB" id="A0A072PJH1"/>
<evidence type="ECO:0000256" key="4">
    <source>
        <dbReference type="ARBA" id="ARBA00023136"/>
    </source>
</evidence>
<dbReference type="GO" id="GO:0005743">
    <property type="term" value="C:mitochondrial inner membrane"/>
    <property type="evidence" value="ECO:0007669"/>
    <property type="project" value="UniProtKB-SubCell"/>
</dbReference>